<proteinExistence type="predicted"/>
<gene>
    <name evidence="2" type="ORF">HII17_06800</name>
</gene>
<dbReference type="PROSITE" id="PS51257">
    <property type="entry name" value="PROKAR_LIPOPROTEIN"/>
    <property type="match status" value="1"/>
</dbReference>
<accession>A0A7Y0Q5R5</accession>
<reference evidence="2 3" key="1">
    <citation type="submission" date="2020-04" db="EMBL/GenBank/DDBJ databases">
        <title>Thalassotalea sp. M1531, isolated from the surface of marine red alga.</title>
        <authorList>
            <person name="Pang L."/>
            <person name="Lu D.-C."/>
        </authorList>
    </citation>
    <scope>NUCLEOTIDE SEQUENCE [LARGE SCALE GENOMIC DNA]</scope>
    <source>
        <strain evidence="2 3">M1531</strain>
    </source>
</reference>
<sequence length="625" mass="70419">MRSLISIACAVAALSACQPSNNQAENSQAPNAQAASPAIEQSVMTESEKLNQWFDVKYEEQLQTSPLMLTFLGRKDKYDEFNLMNREEEKQNLDWQAASVEELKSKFDYKKLDEEAKSSYDLWIYQFEEAKEAFSFPNNGYVFTQMNGMQAFLTQFMINFHKVDEATDMSAYNKRIGGLATALSNLLVQAKENAEYGVRPPKFAYQGVIEQAQNVITGQPFDDSEKDAPLWADAKKKVAALKEAGKIDEAAATALLAETEKALKETYLPAYQSLVSWFEQDMVNADEVATGVAKQPNGVTYYNMRLKQSTTTALTAEQIHEIGLSEVARITEEMIAIKEKVGFEGDLQEFFKFIKTDEQFFYPNNDDGRQGYITDTEAFLDVINEKLPEYFGILPKAPLVVKRVEPFREQDGAAQHYFPGTPDGSRPGVYYAHLSDMSSMPKNEMEGIAYHEGNPGHHMQISIAQELTSVPQFRTQAGFTAYSEGWGLYSELLAKEMGGYQNDFSDFGRLVNEIWRAVRLVVDTGLHAKGWTEEQAFEYFKSKAPVAEDAIRSEVRRYIVWPGQATAYKIGMLKILEIRANAKEELGEKFDIRGFHDTILGGGAMPLPLLEKRVKGWVNKVKLKG</sequence>
<feature type="signal peptide" evidence="1">
    <location>
        <begin position="1"/>
        <end position="24"/>
    </location>
</feature>
<dbReference type="EMBL" id="JABBXH010000002">
    <property type="protein sequence ID" value="NMP31264.1"/>
    <property type="molecule type" value="Genomic_DNA"/>
</dbReference>
<dbReference type="RefSeq" id="WP_169074591.1">
    <property type="nucleotide sequence ID" value="NZ_JABBXH010000002.1"/>
</dbReference>
<dbReference type="InterPro" id="IPR010281">
    <property type="entry name" value="DUF885"/>
</dbReference>
<keyword evidence="3" id="KW-1185">Reference proteome</keyword>
<organism evidence="2 3">
    <name type="scientific">Thalassotalea algicola</name>
    <dbReference type="NCBI Taxonomy" id="2716224"/>
    <lineage>
        <taxon>Bacteria</taxon>
        <taxon>Pseudomonadati</taxon>
        <taxon>Pseudomonadota</taxon>
        <taxon>Gammaproteobacteria</taxon>
        <taxon>Alteromonadales</taxon>
        <taxon>Colwelliaceae</taxon>
        <taxon>Thalassotalea</taxon>
    </lineage>
</organism>
<dbReference type="Proteomes" id="UP000568664">
    <property type="component" value="Unassembled WGS sequence"/>
</dbReference>
<evidence type="ECO:0000256" key="1">
    <source>
        <dbReference type="SAM" id="SignalP"/>
    </source>
</evidence>
<evidence type="ECO:0000313" key="3">
    <source>
        <dbReference type="Proteomes" id="UP000568664"/>
    </source>
</evidence>
<dbReference type="AlphaFoldDB" id="A0A7Y0Q5R5"/>
<feature type="chain" id="PRO_5031431082" evidence="1">
    <location>
        <begin position="25"/>
        <end position="625"/>
    </location>
</feature>
<name>A0A7Y0Q5R5_9GAMM</name>
<dbReference type="PANTHER" id="PTHR33361:SF16">
    <property type="entry name" value="DUF885 DOMAIN-CONTAINING PROTEIN"/>
    <property type="match status" value="1"/>
</dbReference>
<comment type="caution">
    <text evidence="2">The sequence shown here is derived from an EMBL/GenBank/DDBJ whole genome shotgun (WGS) entry which is preliminary data.</text>
</comment>
<keyword evidence="1" id="KW-0732">Signal</keyword>
<dbReference type="PANTHER" id="PTHR33361">
    <property type="entry name" value="GLR0591 PROTEIN"/>
    <property type="match status" value="1"/>
</dbReference>
<dbReference type="Pfam" id="PF05960">
    <property type="entry name" value="DUF885"/>
    <property type="match status" value="1"/>
</dbReference>
<evidence type="ECO:0000313" key="2">
    <source>
        <dbReference type="EMBL" id="NMP31264.1"/>
    </source>
</evidence>
<protein>
    <submittedName>
        <fullName evidence="2">DUF885 domain-containing protein</fullName>
    </submittedName>
</protein>